<keyword evidence="2" id="KW-0732">Signal</keyword>
<evidence type="ECO:0000313" key="3">
    <source>
        <dbReference type="EMBL" id="KAA1101062.1"/>
    </source>
</evidence>
<evidence type="ECO:0000256" key="2">
    <source>
        <dbReference type="SAM" id="SignalP"/>
    </source>
</evidence>
<dbReference type="Proteomes" id="UP000324748">
    <property type="component" value="Unassembled WGS sequence"/>
</dbReference>
<proteinExistence type="predicted"/>
<feature type="chain" id="PRO_5022917606" evidence="2">
    <location>
        <begin position="32"/>
        <end position="313"/>
    </location>
</feature>
<accession>A0A5B0PJT3</accession>
<comment type="caution">
    <text evidence="3">The sequence shown here is derived from an EMBL/GenBank/DDBJ whole genome shotgun (WGS) entry which is preliminary data.</text>
</comment>
<sequence length="313" mass="33878">MNLPLKWVSSFARSPSFQLRVLLLSSAVVFATCPMFDLNEPAAESWEEVTSYTDPTTTHPTSAVTSDMPSNKRNSNQVQPSSLSPPRIRPCLSHAQDGPSSSGEVPLAQSKLDQSPSEGQQSTAVNDVIDGSGTRHVPIARDPWGQASGSGSKVVQSLARINVDTSETDSLLAIEKTQSAKSPAYVLASTGRKPFQSTRYKYLDSWKGVLPVDEVQVPRQLEGCPSSRRGTSTSTAGRVSFQSTRYKYLAGWKGFLPAGHLPFRPRVSFGIPGYPPAICGKGAIRTRWRVSVGTGGYPPADNGYPRRIPFDHL</sequence>
<feature type="compositionally biased region" description="Polar residues" evidence="1">
    <location>
        <begin position="111"/>
        <end position="125"/>
    </location>
</feature>
<organism evidence="3 4">
    <name type="scientific">Puccinia graminis f. sp. tritici</name>
    <dbReference type="NCBI Taxonomy" id="56615"/>
    <lineage>
        <taxon>Eukaryota</taxon>
        <taxon>Fungi</taxon>
        <taxon>Dikarya</taxon>
        <taxon>Basidiomycota</taxon>
        <taxon>Pucciniomycotina</taxon>
        <taxon>Pucciniomycetes</taxon>
        <taxon>Pucciniales</taxon>
        <taxon>Pucciniaceae</taxon>
        <taxon>Puccinia</taxon>
    </lineage>
</organism>
<keyword evidence="4" id="KW-1185">Reference proteome</keyword>
<feature type="compositionally biased region" description="Polar residues" evidence="1">
    <location>
        <begin position="68"/>
        <end position="84"/>
    </location>
</feature>
<name>A0A5B0PJT3_PUCGR</name>
<feature type="signal peptide" evidence="2">
    <location>
        <begin position="1"/>
        <end position="31"/>
    </location>
</feature>
<evidence type="ECO:0000256" key="1">
    <source>
        <dbReference type="SAM" id="MobiDB-lite"/>
    </source>
</evidence>
<gene>
    <name evidence="3" type="ORF">PGT21_005711</name>
</gene>
<feature type="region of interest" description="Disordered" evidence="1">
    <location>
        <begin position="47"/>
        <end position="151"/>
    </location>
</feature>
<dbReference type="EMBL" id="VSWC01000053">
    <property type="protein sequence ID" value="KAA1101062.1"/>
    <property type="molecule type" value="Genomic_DNA"/>
</dbReference>
<reference evidence="3 4" key="1">
    <citation type="submission" date="2019-05" db="EMBL/GenBank/DDBJ databases">
        <title>Emergence of the Ug99 lineage of the wheat stem rust pathogen through somatic hybridization.</title>
        <authorList>
            <person name="Li F."/>
            <person name="Upadhyaya N.M."/>
            <person name="Sperschneider J."/>
            <person name="Matny O."/>
            <person name="Nguyen-Phuc H."/>
            <person name="Mago R."/>
            <person name="Raley C."/>
            <person name="Miller M.E."/>
            <person name="Silverstein K.A.T."/>
            <person name="Henningsen E."/>
            <person name="Hirsch C.D."/>
            <person name="Visser B."/>
            <person name="Pretorius Z.A."/>
            <person name="Steffenson B.J."/>
            <person name="Schwessinger B."/>
            <person name="Dodds P.N."/>
            <person name="Figueroa M."/>
        </authorList>
    </citation>
    <scope>NUCLEOTIDE SEQUENCE [LARGE SCALE GENOMIC DNA]</scope>
    <source>
        <strain evidence="3">21-0</strain>
    </source>
</reference>
<protein>
    <submittedName>
        <fullName evidence="3">Uncharacterized protein</fullName>
    </submittedName>
</protein>
<dbReference type="OrthoDB" id="10368575at2759"/>
<evidence type="ECO:0000313" key="4">
    <source>
        <dbReference type="Proteomes" id="UP000324748"/>
    </source>
</evidence>
<dbReference type="AlphaFoldDB" id="A0A5B0PJT3"/>
<feature type="compositionally biased region" description="Low complexity" evidence="1">
    <location>
        <begin position="49"/>
        <end position="67"/>
    </location>
</feature>